<dbReference type="EMBL" id="CAIF01000235">
    <property type="protein sequence ID" value="CCH46246.1"/>
    <property type="molecule type" value="Genomic_DNA"/>
</dbReference>
<feature type="signal peptide" evidence="1">
    <location>
        <begin position="1"/>
        <end position="19"/>
    </location>
</feature>
<gene>
    <name evidence="2" type="ORF">BN7_5837</name>
</gene>
<dbReference type="Proteomes" id="UP000009328">
    <property type="component" value="Unassembled WGS sequence"/>
</dbReference>
<feature type="chain" id="PRO_5003837921" evidence="1">
    <location>
        <begin position="20"/>
        <end position="156"/>
    </location>
</feature>
<proteinExistence type="predicted"/>
<comment type="caution">
    <text evidence="2">The sequence shown here is derived from an EMBL/GenBank/DDBJ whole genome shotgun (WGS) entry which is preliminary data.</text>
</comment>
<dbReference type="InParanoid" id="K0KSW0"/>
<reference evidence="2 3" key="1">
    <citation type="journal article" date="2012" name="Eukaryot. Cell">
        <title>Draft genome sequence of Wickerhamomyces ciferrii NRRL Y-1031 F-60-10.</title>
        <authorList>
            <person name="Schneider J."/>
            <person name="Andrea H."/>
            <person name="Blom J."/>
            <person name="Jaenicke S."/>
            <person name="Ruckert C."/>
            <person name="Schorsch C."/>
            <person name="Szczepanowski R."/>
            <person name="Farwick M."/>
            <person name="Goesmann A."/>
            <person name="Puhler A."/>
            <person name="Schaffer S."/>
            <person name="Tauch A."/>
            <person name="Kohler T."/>
            <person name="Brinkrolf K."/>
        </authorList>
    </citation>
    <scope>NUCLEOTIDE SEQUENCE [LARGE SCALE GENOMIC DNA]</scope>
    <source>
        <strain evidence="3">ATCC 14091 / BCRC 22168 / CBS 111 / JCM 3599 / NBRC 0793 / NRRL Y-1031 F-60-10</strain>
    </source>
</reference>
<protein>
    <submittedName>
        <fullName evidence="2">Secreted protein</fullName>
    </submittedName>
</protein>
<evidence type="ECO:0000313" key="2">
    <source>
        <dbReference type="EMBL" id="CCH46246.1"/>
    </source>
</evidence>
<evidence type="ECO:0000313" key="3">
    <source>
        <dbReference type="Proteomes" id="UP000009328"/>
    </source>
</evidence>
<accession>K0KSW0</accession>
<organism evidence="2 3">
    <name type="scientific">Wickerhamomyces ciferrii (strain ATCC 14091 / BCRC 22168 / CBS 111 / JCM 3599 / NBRC 0793 / NRRL Y-1031 F-60-10)</name>
    <name type="common">Yeast</name>
    <name type="synonym">Pichia ciferrii</name>
    <dbReference type="NCBI Taxonomy" id="1206466"/>
    <lineage>
        <taxon>Eukaryota</taxon>
        <taxon>Fungi</taxon>
        <taxon>Dikarya</taxon>
        <taxon>Ascomycota</taxon>
        <taxon>Saccharomycotina</taxon>
        <taxon>Saccharomycetes</taxon>
        <taxon>Phaffomycetales</taxon>
        <taxon>Wickerhamomycetaceae</taxon>
        <taxon>Wickerhamomyces</taxon>
    </lineage>
</organism>
<keyword evidence="1" id="KW-0732">Signal</keyword>
<name>K0KSW0_WICCF</name>
<dbReference type="AlphaFoldDB" id="K0KSW0"/>
<dbReference type="HOGENOM" id="CLU_1741995_0_0_1"/>
<evidence type="ECO:0000256" key="1">
    <source>
        <dbReference type="SAM" id="SignalP"/>
    </source>
</evidence>
<keyword evidence="3" id="KW-1185">Reference proteome</keyword>
<sequence>MLSFKQLITFFSLFQFIFATVKGLPATPFFSAAVVKNLEFGLTFNEQDIPGAGTFLISTVASSNDSSNSITLKKDSSYNKLSDSLSSNYVNIGATTVVASYHYTGSGNVILSYNADLSSEKYTGSSVKFVGSFIEDSVDGKPVDDVYNFITDKLPL</sequence>